<organism evidence="2 3">
    <name type="scientific">Stephania yunnanensis</name>
    <dbReference type="NCBI Taxonomy" id="152371"/>
    <lineage>
        <taxon>Eukaryota</taxon>
        <taxon>Viridiplantae</taxon>
        <taxon>Streptophyta</taxon>
        <taxon>Embryophyta</taxon>
        <taxon>Tracheophyta</taxon>
        <taxon>Spermatophyta</taxon>
        <taxon>Magnoliopsida</taxon>
        <taxon>Ranunculales</taxon>
        <taxon>Menispermaceae</taxon>
        <taxon>Menispermoideae</taxon>
        <taxon>Cissampelideae</taxon>
        <taxon>Stephania</taxon>
    </lineage>
</organism>
<reference evidence="2 3" key="1">
    <citation type="submission" date="2024-01" db="EMBL/GenBank/DDBJ databases">
        <title>Genome assemblies of Stephania.</title>
        <authorList>
            <person name="Yang L."/>
        </authorList>
    </citation>
    <scope>NUCLEOTIDE SEQUENCE [LARGE SCALE GENOMIC DNA]</scope>
    <source>
        <strain evidence="2">YNDBR</strain>
        <tissue evidence="2">Leaf</tissue>
    </source>
</reference>
<protein>
    <submittedName>
        <fullName evidence="2">Uncharacterized protein</fullName>
    </submittedName>
</protein>
<keyword evidence="3" id="KW-1185">Reference proteome</keyword>
<sequence length="209" mass="23499">MNMKLTKEYTGGKVAIKDRRRPSEDQRARKRARRVTFEGSSRTWRRRRWRRVRRQQHDDEAAAVVARGWRRGDGESGVGGGEGTVKSGVGGGEDGRGRWRRRRWRRGWSMDGGGRDGGEGRWSRREGDQRDGDGGCGDGGDGDGGREDDLDEARGEQRRGEISVARGKKTGTRGTRERPLFFFLTLVQVVTCSHDFHSGEIVSGNHDFP</sequence>
<feature type="compositionally biased region" description="Basic residues" evidence="1">
    <location>
        <begin position="43"/>
        <end position="54"/>
    </location>
</feature>
<evidence type="ECO:0000313" key="2">
    <source>
        <dbReference type="EMBL" id="KAK9141447.1"/>
    </source>
</evidence>
<gene>
    <name evidence="2" type="ORF">Syun_010847</name>
</gene>
<evidence type="ECO:0000313" key="3">
    <source>
        <dbReference type="Proteomes" id="UP001420932"/>
    </source>
</evidence>
<evidence type="ECO:0000256" key="1">
    <source>
        <dbReference type="SAM" id="MobiDB-lite"/>
    </source>
</evidence>
<feature type="compositionally biased region" description="Gly residues" evidence="1">
    <location>
        <begin position="75"/>
        <end position="92"/>
    </location>
</feature>
<dbReference type="AlphaFoldDB" id="A0AAP0JWG8"/>
<feature type="compositionally biased region" description="Basic and acidic residues" evidence="1">
    <location>
        <begin position="113"/>
        <end position="133"/>
    </location>
</feature>
<accession>A0AAP0JWG8</accession>
<name>A0AAP0JWG8_9MAGN</name>
<feature type="region of interest" description="Disordered" evidence="1">
    <location>
        <begin position="1"/>
        <end position="174"/>
    </location>
</feature>
<dbReference type="EMBL" id="JBBNAF010000005">
    <property type="protein sequence ID" value="KAK9141447.1"/>
    <property type="molecule type" value="Genomic_DNA"/>
</dbReference>
<comment type="caution">
    <text evidence="2">The sequence shown here is derived from an EMBL/GenBank/DDBJ whole genome shotgun (WGS) entry which is preliminary data.</text>
</comment>
<feature type="compositionally biased region" description="Basic and acidic residues" evidence="1">
    <location>
        <begin position="143"/>
        <end position="161"/>
    </location>
</feature>
<feature type="compositionally biased region" description="Basic and acidic residues" evidence="1">
    <location>
        <begin position="15"/>
        <end position="27"/>
    </location>
</feature>
<dbReference type="Proteomes" id="UP001420932">
    <property type="component" value="Unassembled WGS sequence"/>
</dbReference>
<proteinExistence type="predicted"/>